<dbReference type="GO" id="GO:0007165">
    <property type="term" value="P:signal transduction"/>
    <property type="evidence" value="ECO:0007669"/>
    <property type="project" value="UniProtKB-KW"/>
</dbReference>
<sequence>MEPTQSHQKGYVPFAAFGALGTGVIAIAVTLSDVSSGLSAILMTACVALIVMQMYVSGQRQANLSRIIDEITNAYSSVDEPELPSLQNPEWQKMDTLVKAWWQDTQNSRFYKQAIDACQGNVMVADSQFDIVYCNPSLSAMFKANETKLKASLTQLDADNLVGCNMDIFHKNPNHQRKLVSAMTKAFQSIFSVEGLTFRLTATPITRDGKRIGTVVEWLDMTEQVEREKQEKAQAAETARIKQALDCVSANTMVADNNNDIIYTNRALQAMFEEAQEDVREGLPAFNAKNLVGENIDVFHKNPVHQHNILASLQDTHHAQFRVGKRFFKFTANPIKNADDERIGTVVEWEDRTSEVRIEKEVSRLVEAANRGDLSQRLSLDDKDGFFLSLSQGLNSLLKVSDSVISDVVALFDGLAKGDLSTTLSGEYEGEFSKLQRDANATVSRLTEVLSEIRETANTVTANAEEIAQGNIDLSQRTEEQAASLEETAASMEQMTGTVKQSENNAALANKLAQEASSRAELGGSVVKQAVSAMDEITESSKRIADIITVIDEIAFQTNLLALNAAVEAARAGEQGRGFAVVAGEVRNLAQRSAGAAKEIKELIRDSVSKVTDGTTLVNQSGDTLKDIMSSVSKVAEMISNISIAAEQQSVGILEVNKSISQMDQMTQQNAALVEEISAAGDTMTEQARNMRGKLNFFNTGQEFEPHKVKGMKASAQKLPFDVSQEDWHEF</sequence>
<keyword evidence="7" id="KW-0812">Transmembrane</keyword>
<evidence type="ECO:0000313" key="9">
    <source>
        <dbReference type="EMBL" id="QBF83401.1"/>
    </source>
</evidence>
<dbReference type="Gene3D" id="3.30.450.20">
    <property type="entry name" value="PAS domain"/>
    <property type="match status" value="2"/>
</dbReference>
<evidence type="ECO:0000256" key="5">
    <source>
        <dbReference type="PROSITE-ProRule" id="PRU00284"/>
    </source>
</evidence>
<dbReference type="GO" id="GO:0006935">
    <property type="term" value="P:chemotaxis"/>
    <property type="evidence" value="ECO:0007669"/>
    <property type="project" value="InterPro"/>
</dbReference>
<evidence type="ECO:0000256" key="4">
    <source>
        <dbReference type="ARBA" id="ARBA00029447"/>
    </source>
</evidence>
<dbReference type="SMART" id="SM00283">
    <property type="entry name" value="MA"/>
    <property type="match status" value="1"/>
</dbReference>
<dbReference type="GO" id="GO:0005886">
    <property type="term" value="C:plasma membrane"/>
    <property type="evidence" value="ECO:0007669"/>
    <property type="project" value="TreeGrafter"/>
</dbReference>
<protein>
    <submittedName>
        <fullName evidence="9">Methyl-accepting chemotaxis protein</fullName>
    </submittedName>
</protein>
<dbReference type="SUPFAM" id="SSF55785">
    <property type="entry name" value="PYP-like sensor domain (PAS domain)"/>
    <property type="match status" value="1"/>
</dbReference>
<dbReference type="OrthoDB" id="9765776at2"/>
<dbReference type="GO" id="GO:0004888">
    <property type="term" value="F:transmembrane signaling receptor activity"/>
    <property type="evidence" value="ECO:0007669"/>
    <property type="project" value="InterPro"/>
</dbReference>
<organism evidence="9 10">
    <name type="scientific">Shewanella maritima</name>
    <dbReference type="NCBI Taxonomy" id="2520507"/>
    <lineage>
        <taxon>Bacteria</taxon>
        <taxon>Pseudomonadati</taxon>
        <taxon>Pseudomonadota</taxon>
        <taxon>Gammaproteobacteria</taxon>
        <taxon>Alteromonadales</taxon>
        <taxon>Shewanellaceae</taxon>
        <taxon>Shewanella</taxon>
    </lineage>
</organism>
<dbReference type="InterPro" id="IPR004089">
    <property type="entry name" value="MCPsignal_dom"/>
</dbReference>
<keyword evidence="7" id="KW-1133">Transmembrane helix</keyword>
<keyword evidence="10" id="KW-1185">Reference proteome</keyword>
<feature type="coiled-coil region" evidence="6">
    <location>
        <begin position="475"/>
        <end position="519"/>
    </location>
</feature>
<feature type="transmembrane region" description="Helical" evidence="7">
    <location>
        <begin position="12"/>
        <end position="31"/>
    </location>
</feature>
<keyword evidence="6" id="KW-0175">Coiled coil</keyword>
<comment type="subcellular location">
    <subcellularLocation>
        <location evidence="1">Membrane</location>
    </subcellularLocation>
</comment>
<dbReference type="SUPFAM" id="SSF58104">
    <property type="entry name" value="Methyl-accepting chemotaxis protein (MCP) signaling domain"/>
    <property type="match status" value="1"/>
</dbReference>
<evidence type="ECO:0000259" key="8">
    <source>
        <dbReference type="PROSITE" id="PS50111"/>
    </source>
</evidence>
<dbReference type="InterPro" id="IPR004090">
    <property type="entry name" value="Chemotax_Me-accpt_rcpt"/>
</dbReference>
<keyword evidence="2" id="KW-0488">Methylation</keyword>
<evidence type="ECO:0000256" key="3">
    <source>
        <dbReference type="ARBA" id="ARBA00023224"/>
    </source>
</evidence>
<dbReference type="RefSeq" id="WP_130600473.1">
    <property type="nucleotide sequence ID" value="NZ_CP036200.1"/>
</dbReference>
<dbReference type="PANTHER" id="PTHR43531:SF14">
    <property type="entry name" value="METHYL-ACCEPTING CHEMOTAXIS PROTEIN I-RELATED"/>
    <property type="match status" value="1"/>
</dbReference>
<feature type="domain" description="Methyl-accepting transducer" evidence="8">
    <location>
        <begin position="456"/>
        <end position="685"/>
    </location>
</feature>
<evidence type="ECO:0000256" key="2">
    <source>
        <dbReference type="ARBA" id="ARBA00022481"/>
    </source>
</evidence>
<evidence type="ECO:0000256" key="1">
    <source>
        <dbReference type="ARBA" id="ARBA00004370"/>
    </source>
</evidence>
<reference evidence="9 10" key="1">
    <citation type="submission" date="2019-02" db="EMBL/GenBank/DDBJ databases">
        <title>Shewanella sp. D4-2 isolated from Dokdo Island.</title>
        <authorList>
            <person name="Baek K."/>
        </authorList>
    </citation>
    <scope>NUCLEOTIDE SEQUENCE [LARGE SCALE GENOMIC DNA]</scope>
    <source>
        <strain evidence="9 10">D4-2</strain>
    </source>
</reference>
<dbReference type="Proteomes" id="UP000291106">
    <property type="component" value="Chromosome"/>
</dbReference>
<dbReference type="EMBL" id="CP036200">
    <property type="protein sequence ID" value="QBF83401.1"/>
    <property type="molecule type" value="Genomic_DNA"/>
</dbReference>
<keyword evidence="3 5" id="KW-0807">Transducer</keyword>
<dbReference type="InterPro" id="IPR000014">
    <property type="entry name" value="PAS"/>
</dbReference>
<gene>
    <name evidence="9" type="ORF">EXU30_12360</name>
</gene>
<dbReference type="InterPro" id="IPR035965">
    <property type="entry name" value="PAS-like_dom_sf"/>
</dbReference>
<evidence type="ECO:0000256" key="7">
    <source>
        <dbReference type="SAM" id="Phobius"/>
    </source>
</evidence>
<dbReference type="PROSITE" id="PS50111">
    <property type="entry name" value="CHEMOTAXIS_TRANSDUC_2"/>
    <property type="match status" value="1"/>
</dbReference>
<dbReference type="FunFam" id="3.30.450.20:FF:000075">
    <property type="entry name" value="Methyl-accepting chemotaxis protein"/>
    <property type="match status" value="1"/>
</dbReference>
<dbReference type="InterPro" id="IPR051310">
    <property type="entry name" value="MCP_chemotaxis"/>
</dbReference>
<dbReference type="Pfam" id="PF00015">
    <property type="entry name" value="MCPsignal"/>
    <property type="match status" value="1"/>
</dbReference>
<feature type="transmembrane region" description="Helical" evidence="7">
    <location>
        <begin position="37"/>
        <end position="56"/>
    </location>
</feature>
<dbReference type="KEGG" id="smai:EXU30_12360"/>
<proteinExistence type="inferred from homology"/>
<dbReference type="PANTHER" id="PTHR43531">
    <property type="entry name" value="PROTEIN ICFG"/>
    <property type="match status" value="1"/>
</dbReference>
<dbReference type="PRINTS" id="PR00260">
    <property type="entry name" value="CHEMTRNSDUCR"/>
</dbReference>
<keyword evidence="7" id="KW-0472">Membrane</keyword>
<evidence type="ECO:0000313" key="10">
    <source>
        <dbReference type="Proteomes" id="UP000291106"/>
    </source>
</evidence>
<comment type="similarity">
    <text evidence="4">Belongs to the methyl-accepting chemotaxis (MCP) protein family.</text>
</comment>
<dbReference type="Gene3D" id="1.10.287.950">
    <property type="entry name" value="Methyl-accepting chemotaxis protein"/>
    <property type="match status" value="1"/>
</dbReference>
<dbReference type="AlphaFoldDB" id="A0A411PIH3"/>
<evidence type="ECO:0000256" key="6">
    <source>
        <dbReference type="SAM" id="Coils"/>
    </source>
</evidence>
<dbReference type="CDD" id="cd11386">
    <property type="entry name" value="MCP_signal"/>
    <property type="match status" value="1"/>
</dbReference>
<dbReference type="FunFam" id="1.10.287.950:FF:000001">
    <property type="entry name" value="Methyl-accepting chemotaxis sensory transducer"/>
    <property type="match status" value="1"/>
</dbReference>
<accession>A0A411PIH3</accession>
<dbReference type="Pfam" id="PF13188">
    <property type="entry name" value="PAS_8"/>
    <property type="match status" value="2"/>
</dbReference>
<name>A0A411PIH3_9GAMM</name>